<evidence type="ECO:0000313" key="1">
    <source>
        <dbReference type="EMBL" id="MPM60614.1"/>
    </source>
</evidence>
<accession>A0A645BFW5</accession>
<proteinExistence type="predicted"/>
<comment type="caution">
    <text evidence="1">The sequence shown here is derived from an EMBL/GenBank/DDBJ whole genome shotgun (WGS) entry which is preliminary data.</text>
</comment>
<name>A0A645BFW5_9ZZZZ</name>
<protein>
    <submittedName>
        <fullName evidence="1">Uncharacterized protein</fullName>
    </submittedName>
</protein>
<organism evidence="1">
    <name type="scientific">bioreactor metagenome</name>
    <dbReference type="NCBI Taxonomy" id="1076179"/>
    <lineage>
        <taxon>unclassified sequences</taxon>
        <taxon>metagenomes</taxon>
        <taxon>ecological metagenomes</taxon>
    </lineage>
</organism>
<dbReference type="EMBL" id="VSSQ01017890">
    <property type="protein sequence ID" value="MPM60614.1"/>
    <property type="molecule type" value="Genomic_DNA"/>
</dbReference>
<dbReference type="AlphaFoldDB" id="A0A645BFW5"/>
<reference evidence="1" key="1">
    <citation type="submission" date="2019-08" db="EMBL/GenBank/DDBJ databases">
        <authorList>
            <person name="Kucharzyk K."/>
            <person name="Murdoch R.W."/>
            <person name="Higgins S."/>
            <person name="Loffler F."/>
        </authorList>
    </citation>
    <scope>NUCLEOTIDE SEQUENCE</scope>
</reference>
<sequence>MQHRSFYRVRRLTQHISQVAENQGILFCIYRQIVFTLVNEGFDGLRAVLFGNGFSQDLIHLFRC</sequence>
<gene>
    <name evidence="1" type="ORF">SDC9_107466</name>
</gene>